<dbReference type="PaxDb" id="2711-XP_006473916.1"/>
<keyword evidence="2" id="KW-0808">Transferase</keyword>
<evidence type="ECO:0000256" key="2">
    <source>
        <dbReference type="ARBA" id="ARBA00022679"/>
    </source>
</evidence>
<name>A0A067GZC2_CITSI</name>
<dbReference type="AlphaFoldDB" id="A0A067GZC2"/>
<dbReference type="Pfam" id="PF02458">
    <property type="entry name" value="Transferase"/>
    <property type="match status" value="1"/>
</dbReference>
<keyword evidence="5" id="KW-1185">Reference proteome</keyword>
<evidence type="ECO:0000256" key="1">
    <source>
        <dbReference type="ARBA" id="ARBA00009861"/>
    </source>
</evidence>
<comment type="similarity">
    <text evidence="1">Belongs to the plant acyltransferase family.</text>
</comment>
<dbReference type="SMR" id="A0A067GZC2"/>
<dbReference type="Proteomes" id="UP000027120">
    <property type="component" value="Unassembled WGS sequence"/>
</dbReference>
<evidence type="ECO:0000313" key="5">
    <source>
        <dbReference type="Proteomes" id="UP000027120"/>
    </source>
</evidence>
<dbReference type="eggNOG" id="ENOG502QYCI">
    <property type="taxonomic scope" value="Eukaryota"/>
</dbReference>
<dbReference type="EMBL" id="KK784874">
    <property type="protein sequence ID" value="KDO85073.1"/>
    <property type="molecule type" value="Genomic_DNA"/>
</dbReference>
<protein>
    <submittedName>
        <fullName evidence="4">Uncharacterized protein</fullName>
    </submittedName>
</protein>
<dbReference type="Gene3D" id="3.30.559.10">
    <property type="entry name" value="Chloramphenicol acetyltransferase-like domain"/>
    <property type="match status" value="2"/>
</dbReference>
<evidence type="ECO:0000313" key="4">
    <source>
        <dbReference type="EMBL" id="KDO85073.1"/>
    </source>
</evidence>
<keyword evidence="3" id="KW-0012">Acyltransferase</keyword>
<dbReference type="PANTHER" id="PTHR31623:SF33">
    <property type="entry name" value="STEMMADENINE O-ACETYLTRANSFERASE-LIKE"/>
    <property type="match status" value="1"/>
</dbReference>
<proteinExistence type="inferred from homology"/>
<dbReference type="GO" id="GO:0016746">
    <property type="term" value="F:acyltransferase activity"/>
    <property type="evidence" value="ECO:0007669"/>
    <property type="project" value="UniProtKB-KW"/>
</dbReference>
<accession>A0A067GZC2</accession>
<sequence>MEVEILSKECIKPSSPTAHHLETHKLSLLDLYLPPAYIPLVLYYPMNQQHSSANIIDDHIISTRLQLLKQALSETLSLFYPLAGKIKDLHSIDCNDEGIYFIEARAKSPLDEFLNLPSISLIKEFLPDPDDAKWRSIPTPGDYVASVQVTTFSCGGMTIGAYVSHMIGDGTAFSLFLKSWAAATARKSYNEESEAALLLSPKFDASLSFPQNDAYPRQACSTSIRSNLPIKFGRCVCRRFLFDASAIANLKAKAKGSTVQNPTRVEAVTTLLGKCIMAASKTQARSSSSDRDSDKPFALIHAVNLRGRATPPFSENYMGNFIWMASALCKTEEEPELQGLVCQLREAIAKLNGDFVNSLQGDEGLLNFLEALKYERETYTRAADRIAYSSWCNFGFYEIDFGWGKPIWASVTGPPESPATAILNAILLMDTNMGNGIEAWVYLHEDTMAILQVDQQLLQYATVDPSPIKTKI</sequence>
<dbReference type="InterPro" id="IPR023213">
    <property type="entry name" value="CAT-like_dom_sf"/>
</dbReference>
<gene>
    <name evidence="4" type="ORF">CISIN_1g044625mg</name>
</gene>
<organism evidence="4 5">
    <name type="scientific">Citrus sinensis</name>
    <name type="common">Sweet orange</name>
    <name type="synonym">Citrus aurantium var. sinensis</name>
    <dbReference type="NCBI Taxonomy" id="2711"/>
    <lineage>
        <taxon>Eukaryota</taxon>
        <taxon>Viridiplantae</taxon>
        <taxon>Streptophyta</taxon>
        <taxon>Embryophyta</taxon>
        <taxon>Tracheophyta</taxon>
        <taxon>Spermatophyta</taxon>
        <taxon>Magnoliopsida</taxon>
        <taxon>eudicotyledons</taxon>
        <taxon>Gunneridae</taxon>
        <taxon>Pentapetalae</taxon>
        <taxon>rosids</taxon>
        <taxon>malvids</taxon>
        <taxon>Sapindales</taxon>
        <taxon>Rutaceae</taxon>
        <taxon>Aurantioideae</taxon>
        <taxon>Citrus</taxon>
    </lineage>
</organism>
<evidence type="ECO:0000256" key="3">
    <source>
        <dbReference type="ARBA" id="ARBA00023315"/>
    </source>
</evidence>
<reference evidence="4 5" key="1">
    <citation type="submission" date="2014-04" db="EMBL/GenBank/DDBJ databases">
        <authorList>
            <consortium name="International Citrus Genome Consortium"/>
            <person name="Gmitter F."/>
            <person name="Chen C."/>
            <person name="Farmerie W."/>
            <person name="Harkins T."/>
            <person name="Desany B."/>
            <person name="Mohiuddin M."/>
            <person name="Kodira C."/>
            <person name="Borodovsky M."/>
            <person name="Lomsadze A."/>
            <person name="Burns P."/>
            <person name="Jenkins J."/>
            <person name="Prochnik S."/>
            <person name="Shu S."/>
            <person name="Chapman J."/>
            <person name="Pitluck S."/>
            <person name="Schmutz J."/>
            <person name="Rokhsar D."/>
        </authorList>
    </citation>
    <scope>NUCLEOTIDE SEQUENCE</scope>
</reference>
<dbReference type="PANTHER" id="PTHR31623">
    <property type="entry name" value="F21J9.9"/>
    <property type="match status" value="1"/>
</dbReference>